<gene>
    <name evidence="1" type="ORF">K1J60_36255</name>
</gene>
<accession>A0ABX8XZC7</accession>
<dbReference type="EMBL" id="CP080647">
    <property type="protein sequence ID" value="QYX81280.1"/>
    <property type="molecule type" value="Genomic_DNA"/>
</dbReference>
<name>A0ABX8XZC7_9ACTN</name>
<reference evidence="1 2" key="1">
    <citation type="submission" date="2021-08" db="EMBL/GenBank/DDBJ databases">
        <authorList>
            <person name="Ping M."/>
        </authorList>
    </citation>
    <scope>NUCLEOTIDE SEQUENCE [LARGE SCALE GENOMIC DNA]</scope>
    <source>
        <strain evidence="1 2">MG28</strain>
    </source>
</reference>
<dbReference type="Proteomes" id="UP000827138">
    <property type="component" value="Chromosome"/>
</dbReference>
<keyword evidence="2" id="KW-1185">Reference proteome</keyword>
<evidence type="ECO:0000313" key="1">
    <source>
        <dbReference type="EMBL" id="QYX81280.1"/>
    </source>
</evidence>
<proteinExistence type="predicted"/>
<protein>
    <submittedName>
        <fullName evidence="1">Uncharacterized protein</fullName>
    </submittedName>
</protein>
<evidence type="ECO:0000313" key="2">
    <source>
        <dbReference type="Proteomes" id="UP000827138"/>
    </source>
</evidence>
<organism evidence="1 2">
    <name type="scientific">Streptomyces akebiae</name>
    <dbReference type="NCBI Taxonomy" id="2865673"/>
    <lineage>
        <taxon>Bacteria</taxon>
        <taxon>Bacillati</taxon>
        <taxon>Actinomycetota</taxon>
        <taxon>Actinomycetes</taxon>
        <taxon>Kitasatosporales</taxon>
        <taxon>Streptomycetaceae</taxon>
        <taxon>Streptomyces</taxon>
    </lineage>
</organism>
<sequence>MGSHVPALPCPALPCAHPGAGVGGAKEAEKSLLSELIDKFKAKFGTDFTEEDVLPAFNAAENDPKVRAAAVVNDEDNYGVVFDKAFNGYMMDHVSTIDTLGKRHFGADRSFKSNLDRSARRAAWRMIRNEEGLDDL</sequence>